<evidence type="ECO:0000259" key="4">
    <source>
        <dbReference type="SMART" id="SM00382"/>
    </source>
</evidence>
<dbReference type="HOGENOM" id="CLU_008749_1_0_9"/>
<dbReference type="CDD" id="cd00009">
    <property type="entry name" value="AAA"/>
    <property type="match status" value="1"/>
</dbReference>
<keyword evidence="3" id="KW-0067">ATP-binding</keyword>
<evidence type="ECO:0000256" key="1">
    <source>
        <dbReference type="ARBA" id="ARBA00010378"/>
    </source>
</evidence>
<dbReference type="GO" id="GO:0016887">
    <property type="term" value="F:ATP hydrolysis activity"/>
    <property type="evidence" value="ECO:0007669"/>
    <property type="project" value="InterPro"/>
</dbReference>
<dbReference type="PANTHER" id="PTHR43392:SF2">
    <property type="entry name" value="AAA-TYPE ATPASE FAMILY PROTEIN _ ANKYRIN REPEAT FAMILY PROTEIN"/>
    <property type="match status" value="1"/>
</dbReference>
<dbReference type="STRING" id="457570.Nther_1502"/>
<keyword evidence="2" id="KW-0547">Nucleotide-binding</keyword>
<dbReference type="Pfam" id="PF17866">
    <property type="entry name" value="AAA_lid_6"/>
    <property type="match status" value="1"/>
</dbReference>
<dbReference type="FunCoup" id="B2A3Y2">
    <property type="interactions" value="11"/>
</dbReference>
<dbReference type="InterPro" id="IPR041627">
    <property type="entry name" value="AAA_lid_6"/>
</dbReference>
<feature type="domain" description="AAA+ ATPase" evidence="4">
    <location>
        <begin position="95"/>
        <end position="233"/>
    </location>
</feature>
<evidence type="ECO:0000313" key="5">
    <source>
        <dbReference type="EMBL" id="ACB85084.1"/>
    </source>
</evidence>
<proteinExistence type="inferred from homology"/>
<dbReference type="InterPro" id="IPR027417">
    <property type="entry name" value="P-loop_NTPase"/>
</dbReference>
<dbReference type="InterPro" id="IPR003959">
    <property type="entry name" value="ATPase_AAA_core"/>
</dbReference>
<comment type="similarity">
    <text evidence="1">Belongs to the CbxX/CfxQ family.</text>
</comment>
<dbReference type="Gene3D" id="1.10.8.60">
    <property type="match status" value="1"/>
</dbReference>
<dbReference type="eggNOG" id="COG0464">
    <property type="taxonomic scope" value="Bacteria"/>
</dbReference>
<dbReference type="PRINTS" id="PR00819">
    <property type="entry name" value="CBXCFQXSUPER"/>
</dbReference>
<dbReference type="InterPro" id="IPR050773">
    <property type="entry name" value="CbxX/CfxQ_RuBisCO_ESX"/>
</dbReference>
<evidence type="ECO:0000256" key="3">
    <source>
        <dbReference type="ARBA" id="ARBA00022840"/>
    </source>
</evidence>
<sequence length="321" mass="36644">MVKININGKTEDSDQYILSHESMAKDNSKVFNNENSGINSNGESFFHLSDNVLRSLNKMERLVGLEKVKRNIYEICAYIAIQNKRQQLNLSVESQTLHMLFMGSPGTGKTTVARILGEIFKELDYLPSGHLVEVERADLVGEYIGQTAQKTKKQIDNALGGILFIDEAYALARGGSTDFGKEAIDTLVKSMEDYKDRLVVILAGYKDEMKLFLKSNPGLSSRFPIHIEFPNYTGEQLLAIAEKMLEERQYYMDKVARKYLFEIINSELSQREINFSNARFIRNLIEKSIRRQAIRLINKEKIKKNDLIYLKAEDIDHPGSS</sequence>
<dbReference type="RefSeq" id="WP_012447956.1">
    <property type="nucleotide sequence ID" value="NC_010718.1"/>
</dbReference>
<dbReference type="KEGG" id="nth:Nther_1502"/>
<dbReference type="AlphaFoldDB" id="B2A3Y2"/>
<evidence type="ECO:0000256" key="2">
    <source>
        <dbReference type="ARBA" id="ARBA00022741"/>
    </source>
</evidence>
<evidence type="ECO:0000313" key="6">
    <source>
        <dbReference type="Proteomes" id="UP000001683"/>
    </source>
</evidence>
<gene>
    <name evidence="5" type="ordered locus">Nther_1502</name>
</gene>
<dbReference type="SUPFAM" id="SSF52540">
    <property type="entry name" value="P-loop containing nucleoside triphosphate hydrolases"/>
    <property type="match status" value="1"/>
</dbReference>
<dbReference type="GO" id="GO:0005524">
    <property type="term" value="F:ATP binding"/>
    <property type="evidence" value="ECO:0007669"/>
    <property type="project" value="UniProtKB-KW"/>
</dbReference>
<dbReference type="InParanoid" id="B2A3Y2"/>
<dbReference type="EMBL" id="CP001034">
    <property type="protein sequence ID" value="ACB85084.1"/>
    <property type="molecule type" value="Genomic_DNA"/>
</dbReference>
<dbReference type="PANTHER" id="PTHR43392">
    <property type="entry name" value="AAA-TYPE ATPASE FAMILY PROTEIN / ANKYRIN REPEAT FAMILY PROTEIN"/>
    <property type="match status" value="1"/>
</dbReference>
<dbReference type="Pfam" id="PF00004">
    <property type="entry name" value="AAA"/>
    <property type="match status" value="1"/>
</dbReference>
<keyword evidence="6" id="KW-1185">Reference proteome</keyword>
<accession>B2A3Y2</accession>
<protein>
    <submittedName>
        <fullName evidence="5">AAA ATPase central domain protein</fullName>
    </submittedName>
</protein>
<reference evidence="5 6" key="2">
    <citation type="journal article" date="2011" name="J. Bacteriol.">
        <title>Complete genome sequence of the anaerobic, halophilic alkalithermophile Natranaerobius thermophilus JW/NM-WN-LF.</title>
        <authorList>
            <person name="Zhao B."/>
            <person name="Mesbah N.M."/>
            <person name="Dalin E."/>
            <person name="Goodwin L."/>
            <person name="Nolan M."/>
            <person name="Pitluck S."/>
            <person name="Chertkov O."/>
            <person name="Brettin T.S."/>
            <person name="Han J."/>
            <person name="Larimer F.W."/>
            <person name="Land M.L."/>
            <person name="Hauser L."/>
            <person name="Kyrpides N."/>
            <person name="Wiegel J."/>
        </authorList>
    </citation>
    <scope>NUCLEOTIDE SEQUENCE [LARGE SCALE GENOMIC DNA]</scope>
    <source>
        <strain evidence="6">ATCC BAA-1301 / DSM 18059 / JW/NM-WN-LF</strain>
    </source>
</reference>
<dbReference type="Gene3D" id="3.40.50.300">
    <property type="entry name" value="P-loop containing nucleotide triphosphate hydrolases"/>
    <property type="match status" value="1"/>
</dbReference>
<reference evidence="5 6" key="1">
    <citation type="submission" date="2008-04" db="EMBL/GenBank/DDBJ databases">
        <title>Complete sequence of chromosome of Natranaerobius thermophilus JW/NM-WN-LF.</title>
        <authorList>
            <consortium name="US DOE Joint Genome Institute"/>
            <person name="Copeland A."/>
            <person name="Lucas S."/>
            <person name="Lapidus A."/>
            <person name="Glavina del Rio T."/>
            <person name="Dalin E."/>
            <person name="Tice H."/>
            <person name="Bruce D."/>
            <person name="Goodwin L."/>
            <person name="Pitluck S."/>
            <person name="Chertkov O."/>
            <person name="Brettin T."/>
            <person name="Detter J.C."/>
            <person name="Han C."/>
            <person name="Kuske C.R."/>
            <person name="Schmutz J."/>
            <person name="Larimer F."/>
            <person name="Land M."/>
            <person name="Hauser L."/>
            <person name="Kyrpides N."/>
            <person name="Lykidis A."/>
            <person name="Mesbah N.M."/>
            <person name="Wiegel J."/>
        </authorList>
    </citation>
    <scope>NUCLEOTIDE SEQUENCE [LARGE SCALE GENOMIC DNA]</scope>
    <source>
        <strain evidence="6">ATCC BAA-1301 / DSM 18059 / JW/NM-WN-LF</strain>
    </source>
</reference>
<dbReference type="Proteomes" id="UP000001683">
    <property type="component" value="Chromosome"/>
</dbReference>
<dbReference type="InterPro" id="IPR000641">
    <property type="entry name" value="CbxX/CfxQ"/>
</dbReference>
<dbReference type="FunFam" id="3.40.50.300:FF:000216">
    <property type="entry name" value="Type VII secretion ATPase EccA"/>
    <property type="match status" value="1"/>
</dbReference>
<organism evidence="5 6">
    <name type="scientific">Natranaerobius thermophilus (strain ATCC BAA-1301 / DSM 18059 / JW/NM-WN-LF)</name>
    <dbReference type="NCBI Taxonomy" id="457570"/>
    <lineage>
        <taxon>Bacteria</taxon>
        <taxon>Bacillati</taxon>
        <taxon>Bacillota</taxon>
        <taxon>Clostridia</taxon>
        <taxon>Natranaerobiales</taxon>
        <taxon>Natranaerobiaceae</taxon>
        <taxon>Natranaerobius</taxon>
    </lineage>
</organism>
<name>B2A3Y2_NATTJ</name>
<dbReference type="SMART" id="SM00382">
    <property type="entry name" value="AAA"/>
    <property type="match status" value="1"/>
</dbReference>
<dbReference type="InterPro" id="IPR003593">
    <property type="entry name" value="AAA+_ATPase"/>
</dbReference>